<keyword evidence="3 4" id="KW-0539">Nucleus</keyword>
<dbReference type="GO" id="GO:0005736">
    <property type="term" value="C:RNA polymerase I complex"/>
    <property type="evidence" value="ECO:0007669"/>
    <property type="project" value="TreeGrafter"/>
</dbReference>
<organism evidence="5 6">
    <name type="scientific">Phlebiopsis gigantea (strain 11061_1 CR5-6)</name>
    <name type="common">White-rot fungus</name>
    <name type="synonym">Peniophora gigantea</name>
    <dbReference type="NCBI Taxonomy" id="745531"/>
    <lineage>
        <taxon>Eukaryota</taxon>
        <taxon>Fungi</taxon>
        <taxon>Dikarya</taxon>
        <taxon>Basidiomycota</taxon>
        <taxon>Agaricomycotina</taxon>
        <taxon>Agaricomycetes</taxon>
        <taxon>Polyporales</taxon>
        <taxon>Phanerochaetaceae</taxon>
        <taxon>Phlebiopsis</taxon>
    </lineage>
</organism>
<dbReference type="AlphaFoldDB" id="A0A0C3NI21"/>
<evidence type="ECO:0000313" key="5">
    <source>
        <dbReference type="EMBL" id="KIP04514.1"/>
    </source>
</evidence>
<dbReference type="PANTHER" id="PTHR10917:SF0">
    <property type="entry name" value="DNA-DIRECTED RNA POLYMERASES I, II, AND III SUBUNIT RPABC3"/>
    <property type="match status" value="1"/>
</dbReference>
<dbReference type="FunFam" id="2.40.50.140:FF:000191">
    <property type="entry name" value="DNA-directed RNA polymerases I, II, and III subunit RPABC3"/>
    <property type="match status" value="1"/>
</dbReference>
<accession>A0A0C3NI21</accession>
<dbReference type="HOGENOM" id="CLU_103864_1_0_1"/>
<dbReference type="GO" id="GO:0006351">
    <property type="term" value="P:DNA-templated transcription"/>
    <property type="evidence" value="ECO:0007669"/>
    <property type="project" value="UniProtKB-UniRule"/>
</dbReference>
<comment type="function">
    <text evidence="4">DNA-dependent RNA polymerase catalyzes the transcription of DNA into RNA using the four ribonucleoside triphosphates as substrates. Common component of RNA polymerases I, II and III which synthesize ribosomal RNA precursors, mRNA precursors and many functional non-coding RNAs, and small RNAs, such as 5S rRNA and tRNAs, respectively.</text>
</comment>
<dbReference type="InterPro" id="IPR005570">
    <property type="entry name" value="RPABC3"/>
</dbReference>
<reference evidence="5 6" key="1">
    <citation type="journal article" date="2014" name="PLoS Genet.">
        <title>Analysis of the Phlebiopsis gigantea genome, transcriptome and secretome provides insight into its pioneer colonization strategies of wood.</title>
        <authorList>
            <person name="Hori C."/>
            <person name="Ishida T."/>
            <person name="Igarashi K."/>
            <person name="Samejima M."/>
            <person name="Suzuki H."/>
            <person name="Master E."/>
            <person name="Ferreira P."/>
            <person name="Ruiz-Duenas F.J."/>
            <person name="Held B."/>
            <person name="Canessa P."/>
            <person name="Larrondo L.F."/>
            <person name="Schmoll M."/>
            <person name="Druzhinina I.S."/>
            <person name="Kubicek C.P."/>
            <person name="Gaskell J.A."/>
            <person name="Kersten P."/>
            <person name="St John F."/>
            <person name="Glasner J."/>
            <person name="Sabat G."/>
            <person name="Splinter BonDurant S."/>
            <person name="Syed K."/>
            <person name="Yadav J."/>
            <person name="Mgbeahuruike A.C."/>
            <person name="Kovalchuk A."/>
            <person name="Asiegbu F.O."/>
            <person name="Lackner G."/>
            <person name="Hoffmeister D."/>
            <person name="Rencoret J."/>
            <person name="Gutierrez A."/>
            <person name="Sun H."/>
            <person name="Lindquist E."/>
            <person name="Barry K."/>
            <person name="Riley R."/>
            <person name="Grigoriev I.V."/>
            <person name="Henrissat B."/>
            <person name="Kues U."/>
            <person name="Berka R.M."/>
            <person name="Martinez A.T."/>
            <person name="Covert S.F."/>
            <person name="Blanchette R.A."/>
            <person name="Cullen D."/>
        </authorList>
    </citation>
    <scope>NUCLEOTIDE SEQUENCE [LARGE SCALE GENOMIC DNA]</scope>
    <source>
        <strain evidence="5 6">11061_1 CR5-6</strain>
    </source>
</reference>
<evidence type="ECO:0000256" key="3">
    <source>
        <dbReference type="ARBA" id="ARBA00023242"/>
    </source>
</evidence>
<dbReference type="STRING" id="745531.A0A0C3NI21"/>
<dbReference type="GO" id="GO:0005665">
    <property type="term" value="C:RNA polymerase II, core complex"/>
    <property type="evidence" value="ECO:0007669"/>
    <property type="project" value="UniProtKB-UniRule"/>
</dbReference>
<dbReference type="SUPFAM" id="SSF50249">
    <property type="entry name" value="Nucleic acid-binding proteins"/>
    <property type="match status" value="1"/>
</dbReference>
<name>A0A0C3NI21_PHLG1</name>
<gene>
    <name evidence="5" type="ORF">PHLGIDRAFT_109432</name>
</gene>
<proteinExistence type="inferred from homology"/>
<dbReference type="Proteomes" id="UP000053257">
    <property type="component" value="Unassembled WGS sequence"/>
</dbReference>
<keyword evidence="6" id="KW-1185">Reference proteome</keyword>
<dbReference type="InterPro" id="IPR012340">
    <property type="entry name" value="NA-bd_OB-fold"/>
</dbReference>
<sequence length="155" mass="17419">MTSTASNIVFDDIFTVNAIDKEGKKFDRVSRLYAHSKNYDMDLTLDYNLELFPLQEEQQIAVALATSLSRGPPTGGEDEEAKDVEVWRPDGKGRRGLEEDYEYVMYGKVYKFDGGPAEVVTAYASFGGLLMSLTGSYRHMSNIVLGDPVYILLRR</sequence>
<evidence type="ECO:0000313" key="6">
    <source>
        <dbReference type="Proteomes" id="UP000053257"/>
    </source>
</evidence>
<dbReference type="Gene3D" id="2.40.50.140">
    <property type="entry name" value="Nucleic acid-binding proteins"/>
    <property type="match status" value="1"/>
</dbReference>
<comment type="similarity">
    <text evidence="2 4">Belongs to the eukaryotic RPB8 RNA polymerase subunit family.</text>
</comment>
<dbReference type="PIRSF" id="PIRSF000779">
    <property type="entry name" value="RNA_pol_Rpb8"/>
    <property type="match status" value="1"/>
</dbReference>
<dbReference type="SMART" id="SM00658">
    <property type="entry name" value="RPOL8c"/>
    <property type="match status" value="1"/>
</dbReference>
<evidence type="ECO:0000256" key="4">
    <source>
        <dbReference type="PIRNR" id="PIRNR000779"/>
    </source>
</evidence>
<dbReference type="GO" id="GO:0003899">
    <property type="term" value="F:DNA-directed RNA polymerase activity"/>
    <property type="evidence" value="ECO:0007669"/>
    <property type="project" value="UniProtKB-UniRule"/>
</dbReference>
<evidence type="ECO:0000256" key="2">
    <source>
        <dbReference type="ARBA" id="ARBA00008912"/>
    </source>
</evidence>
<dbReference type="OrthoDB" id="20018at2759"/>
<dbReference type="GO" id="GO:0005666">
    <property type="term" value="C:RNA polymerase III complex"/>
    <property type="evidence" value="ECO:0007669"/>
    <property type="project" value="TreeGrafter"/>
</dbReference>
<dbReference type="Pfam" id="PF03870">
    <property type="entry name" value="RNA_pol_Rpb8"/>
    <property type="match status" value="1"/>
</dbReference>
<dbReference type="EMBL" id="KN840571">
    <property type="protein sequence ID" value="KIP04514.1"/>
    <property type="molecule type" value="Genomic_DNA"/>
</dbReference>
<dbReference type="PANTHER" id="PTHR10917">
    <property type="entry name" value="DNA-DIRECTED RNA POLYMERASES I, II, AND III SUBUNIT RPABC3"/>
    <property type="match status" value="1"/>
</dbReference>
<protein>
    <recommendedName>
        <fullName evidence="4">DNA-directed RNA polymerases I, II, and III subunit RPABC3</fullName>
    </recommendedName>
</protein>
<comment type="subcellular location">
    <subcellularLocation>
        <location evidence="1">Nucleus</location>
    </subcellularLocation>
</comment>
<evidence type="ECO:0000256" key="1">
    <source>
        <dbReference type="ARBA" id="ARBA00004123"/>
    </source>
</evidence>